<evidence type="ECO:0000256" key="1">
    <source>
        <dbReference type="SAM" id="MobiDB-lite"/>
    </source>
</evidence>
<feature type="region of interest" description="Disordered" evidence="1">
    <location>
        <begin position="1"/>
        <end position="25"/>
    </location>
</feature>
<proteinExistence type="predicted"/>
<sequence length="104" mass="11428">MAGSGTFRAGQWVNEACPHPSPAAKPGSILVLVSARRKNGGRREGARRESPGEFLFRPTAERSRLVETPQNVRALPADNVVFPPRPRTEPTRAELRIPLQYSAI</sequence>
<dbReference type="AlphaFoldDB" id="A0A8J3E6M5"/>
<dbReference type="EMBL" id="BMJQ01000023">
    <property type="protein sequence ID" value="GGF46123.1"/>
    <property type="molecule type" value="Genomic_DNA"/>
</dbReference>
<reference evidence="2" key="1">
    <citation type="journal article" date="2014" name="Int. J. Syst. Evol. Microbiol.">
        <title>Complete genome sequence of Corynebacterium casei LMG S-19264T (=DSM 44701T), isolated from a smear-ripened cheese.</title>
        <authorList>
            <consortium name="US DOE Joint Genome Institute (JGI-PGF)"/>
            <person name="Walter F."/>
            <person name="Albersmeier A."/>
            <person name="Kalinowski J."/>
            <person name="Ruckert C."/>
        </authorList>
    </citation>
    <scope>NUCLEOTIDE SEQUENCE</scope>
    <source>
        <strain evidence="2">CGMCC 1.15725</strain>
    </source>
</reference>
<protein>
    <submittedName>
        <fullName evidence="2">Uncharacterized protein</fullName>
    </submittedName>
</protein>
<name>A0A8J3E6M5_9PROT</name>
<comment type="caution">
    <text evidence="2">The sequence shown here is derived from an EMBL/GenBank/DDBJ whole genome shotgun (WGS) entry which is preliminary data.</text>
</comment>
<accession>A0A8J3E6M5</accession>
<gene>
    <name evidence="2" type="ORF">GCM10011611_60710</name>
</gene>
<evidence type="ECO:0000313" key="2">
    <source>
        <dbReference type="EMBL" id="GGF46123.1"/>
    </source>
</evidence>
<keyword evidence="3" id="KW-1185">Reference proteome</keyword>
<evidence type="ECO:0000313" key="3">
    <source>
        <dbReference type="Proteomes" id="UP000646365"/>
    </source>
</evidence>
<reference evidence="2" key="2">
    <citation type="submission" date="2020-09" db="EMBL/GenBank/DDBJ databases">
        <authorList>
            <person name="Sun Q."/>
            <person name="Zhou Y."/>
        </authorList>
    </citation>
    <scope>NUCLEOTIDE SEQUENCE</scope>
    <source>
        <strain evidence="2">CGMCC 1.15725</strain>
    </source>
</reference>
<dbReference type="Proteomes" id="UP000646365">
    <property type="component" value="Unassembled WGS sequence"/>
</dbReference>
<organism evidence="2 3">
    <name type="scientific">Aliidongia dinghuensis</name>
    <dbReference type="NCBI Taxonomy" id="1867774"/>
    <lineage>
        <taxon>Bacteria</taxon>
        <taxon>Pseudomonadati</taxon>
        <taxon>Pseudomonadota</taxon>
        <taxon>Alphaproteobacteria</taxon>
        <taxon>Rhodospirillales</taxon>
        <taxon>Dongiaceae</taxon>
        <taxon>Aliidongia</taxon>
    </lineage>
</organism>